<organism evidence="2">
    <name type="scientific">Rhizophora mucronata</name>
    <name type="common">Asiatic mangrove</name>
    <dbReference type="NCBI Taxonomy" id="61149"/>
    <lineage>
        <taxon>Eukaryota</taxon>
        <taxon>Viridiplantae</taxon>
        <taxon>Streptophyta</taxon>
        <taxon>Embryophyta</taxon>
        <taxon>Tracheophyta</taxon>
        <taxon>Spermatophyta</taxon>
        <taxon>Magnoliopsida</taxon>
        <taxon>eudicotyledons</taxon>
        <taxon>Gunneridae</taxon>
        <taxon>Pentapetalae</taxon>
        <taxon>rosids</taxon>
        <taxon>fabids</taxon>
        <taxon>Malpighiales</taxon>
        <taxon>Rhizophoraceae</taxon>
        <taxon>Rhizophora</taxon>
    </lineage>
</organism>
<dbReference type="AlphaFoldDB" id="A0A2P2J0G4"/>
<name>A0A2P2J0G4_RHIMU</name>
<accession>A0A2P2J0G4</accession>
<dbReference type="EMBL" id="GGEC01006459">
    <property type="protein sequence ID" value="MBW86942.1"/>
    <property type="molecule type" value="Transcribed_RNA"/>
</dbReference>
<reference evidence="2" key="1">
    <citation type="submission" date="2018-02" db="EMBL/GenBank/DDBJ databases">
        <title>Rhizophora mucronata_Transcriptome.</title>
        <authorList>
            <person name="Meera S.P."/>
            <person name="Sreeshan A."/>
            <person name="Augustine A."/>
        </authorList>
    </citation>
    <scope>NUCLEOTIDE SEQUENCE</scope>
    <source>
        <tissue evidence="2">Leaf</tissue>
    </source>
</reference>
<feature type="region of interest" description="Disordered" evidence="1">
    <location>
        <begin position="1"/>
        <end position="30"/>
    </location>
</feature>
<protein>
    <submittedName>
        <fullName evidence="2">Uncharacterized protein</fullName>
    </submittedName>
</protein>
<evidence type="ECO:0000313" key="2">
    <source>
        <dbReference type="EMBL" id="MBW86942.1"/>
    </source>
</evidence>
<sequence>MTTMAMADGKSHHSPLPNNKAPILPTKTSPDQNPTHLFSILIFFSHAEPNKITHQDHNFFPSFPRMLQTEVPETRETSPRLHDNIWVLPNDLCVESFDSIVH</sequence>
<evidence type="ECO:0000256" key="1">
    <source>
        <dbReference type="SAM" id="MobiDB-lite"/>
    </source>
</evidence>
<proteinExistence type="predicted"/>